<dbReference type="AlphaFoldDB" id="A0A660L8I5"/>
<dbReference type="Proteomes" id="UP000278962">
    <property type="component" value="Unassembled WGS sequence"/>
</dbReference>
<dbReference type="PANTHER" id="PTHR38009:SF1">
    <property type="entry name" value="CONSERVED HYPOTHETICAL PHAGE TAIL PROTEIN"/>
    <property type="match status" value="1"/>
</dbReference>
<dbReference type="RefSeq" id="WP_121248934.1">
    <property type="nucleotide sequence ID" value="NZ_RBIL01000001.1"/>
</dbReference>
<comment type="caution">
    <text evidence="1">The sequence shown here is derived from an EMBL/GenBank/DDBJ whole genome shotgun (WGS) entry which is preliminary data.</text>
</comment>
<reference evidence="1 2" key="1">
    <citation type="submission" date="2018-10" db="EMBL/GenBank/DDBJ databases">
        <title>Genomic Encyclopedia of Archaeal and Bacterial Type Strains, Phase II (KMG-II): from individual species to whole genera.</title>
        <authorList>
            <person name="Goeker M."/>
        </authorList>
    </citation>
    <scope>NUCLEOTIDE SEQUENCE [LARGE SCALE GENOMIC DNA]</scope>
    <source>
        <strain evidence="1 2">DSM 14954</strain>
    </source>
</reference>
<dbReference type="GO" id="GO:0005198">
    <property type="term" value="F:structural molecule activity"/>
    <property type="evidence" value="ECO:0007669"/>
    <property type="project" value="InterPro"/>
</dbReference>
<gene>
    <name evidence="1" type="ORF">C8N24_1199</name>
</gene>
<evidence type="ECO:0000313" key="1">
    <source>
        <dbReference type="EMBL" id="RKQ91377.1"/>
    </source>
</evidence>
<keyword evidence="2" id="KW-1185">Reference proteome</keyword>
<dbReference type="InterPro" id="IPR010667">
    <property type="entry name" value="Phage_T4_Gp19"/>
</dbReference>
<dbReference type="Pfam" id="PF06841">
    <property type="entry name" value="Phage_T4_gp19"/>
    <property type="match status" value="1"/>
</dbReference>
<dbReference type="PANTHER" id="PTHR38009">
    <property type="entry name" value="CONSERVED HYPOTHETICAL PHAGE TAIL PROTEIN"/>
    <property type="match status" value="1"/>
</dbReference>
<dbReference type="NCBIfam" id="TIGR02241">
    <property type="entry name" value="conserved hypothetical phage tail region protein"/>
    <property type="match status" value="1"/>
</dbReference>
<dbReference type="EMBL" id="RBIL01000001">
    <property type="protein sequence ID" value="RKQ91377.1"/>
    <property type="molecule type" value="Genomic_DNA"/>
</dbReference>
<organism evidence="1 2">
    <name type="scientific">Solirubrobacter pauli</name>
    <dbReference type="NCBI Taxonomy" id="166793"/>
    <lineage>
        <taxon>Bacteria</taxon>
        <taxon>Bacillati</taxon>
        <taxon>Actinomycetota</taxon>
        <taxon>Thermoleophilia</taxon>
        <taxon>Solirubrobacterales</taxon>
        <taxon>Solirubrobacteraceae</taxon>
        <taxon>Solirubrobacter</taxon>
    </lineage>
</organism>
<name>A0A660L8I5_9ACTN</name>
<accession>A0A660L8I5</accession>
<protein>
    <submittedName>
        <fullName evidence="1">Phage tail-like protein</fullName>
    </submittedName>
</protein>
<evidence type="ECO:0000313" key="2">
    <source>
        <dbReference type="Proteomes" id="UP000278962"/>
    </source>
</evidence>
<sequence length="150" mass="16211">MPPASAATDTNPPIQHAKSFSVNIPTLTLEVGLFTQVTGLSAQVDVMEYPEGGVNTFVHRLPSRIKQGNVTLKRGVTSEKALIQWFQATVVKAQPADLSIAVLDEVGNTVQTWSFRNAYPVKWTGSDLNAGGNEFLTQSLEIAHSGMKVM</sequence>
<dbReference type="OrthoDB" id="9799891at2"/>
<dbReference type="InterPro" id="IPR011747">
    <property type="entry name" value="CHP02241"/>
</dbReference>
<proteinExistence type="predicted"/>